<dbReference type="PANTHER" id="PTHR30024">
    <property type="entry name" value="ALIPHATIC SULFONATES-BINDING PROTEIN-RELATED"/>
    <property type="match status" value="1"/>
</dbReference>
<dbReference type="AlphaFoldDB" id="U5QL13"/>
<keyword evidence="3" id="KW-0732">Signal</keyword>
<name>U5QL13_GLOK1</name>
<proteinExistence type="inferred from homology"/>
<feature type="domain" description="SsuA/THI5-like" evidence="4">
    <location>
        <begin position="55"/>
        <end position="262"/>
    </location>
</feature>
<comment type="subcellular location">
    <subcellularLocation>
        <location evidence="1">Periplasm</location>
    </subcellularLocation>
</comment>
<evidence type="ECO:0000256" key="3">
    <source>
        <dbReference type="ARBA" id="ARBA00022729"/>
    </source>
</evidence>
<evidence type="ECO:0000313" key="6">
    <source>
        <dbReference type="Proteomes" id="UP000017396"/>
    </source>
</evidence>
<organism evidence="5 6">
    <name type="scientific">Gloeobacter kilaueensis (strain ATCC BAA-2537 / CCAP 1431/1 / ULC 316 / JS1)</name>
    <dbReference type="NCBI Taxonomy" id="1183438"/>
    <lineage>
        <taxon>Bacteria</taxon>
        <taxon>Bacillati</taxon>
        <taxon>Cyanobacteriota</taxon>
        <taxon>Cyanophyceae</taxon>
        <taxon>Gloeobacterales</taxon>
        <taxon>Gloeobacteraceae</taxon>
        <taxon>Gloeobacter</taxon>
    </lineage>
</organism>
<evidence type="ECO:0000313" key="5">
    <source>
        <dbReference type="EMBL" id="AGY59682.1"/>
    </source>
</evidence>
<dbReference type="Pfam" id="PF09084">
    <property type="entry name" value="NMT1"/>
    <property type="match status" value="1"/>
</dbReference>
<keyword evidence="6" id="KW-1185">Reference proteome</keyword>
<dbReference type="SUPFAM" id="SSF53850">
    <property type="entry name" value="Periplasmic binding protein-like II"/>
    <property type="match status" value="1"/>
</dbReference>
<dbReference type="PROSITE" id="PS51257">
    <property type="entry name" value="PROKAR_LIPOPROTEIN"/>
    <property type="match status" value="1"/>
</dbReference>
<protein>
    <submittedName>
        <fullName evidence="5">Taurine transporter substrate binding subunit</fullName>
    </submittedName>
</protein>
<reference evidence="5 6" key="1">
    <citation type="journal article" date="2013" name="PLoS ONE">
        <title>Cultivation and Complete Genome Sequencing of Gloeobacter kilaueensis sp. nov., from a Lava Cave in Kilauea Caldera, Hawai'i.</title>
        <authorList>
            <person name="Saw J.H."/>
            <person name="Schatz M."/>
            <person name="Brown M.V."/>
            <person name="Kunkel D.D."/>
            <person name="Foster J.S."/>
            <person name="Shick H."/>
            <person name="Christensen S."/>
            <person name="Hou S."/>
            <person name="Wan X."/>
            <person name="Donachie S.P."/>
        </authorList>
    </citation>
    <scope>NUCLEOTIDE SEQUENCE [LARGE SCALE GENOMIC DNA]</scope>
    <source>
        <strain evidence="6">JS</strain>
    </source>
</reference>
<evidence type="ECO:0000259" key="4">
    <source>
        <dbReference type="Pfam" id="PF09084"/>
    </source>
</evidence>
<accession>U5QL13</accession>
<dbReference type="InterPro" id="IPR015168">
    <property type="entry name" value="SsuA/THI5"/>
</dbReference>
<dbReference type="OrthoDB" id="9815602at2"/>
<dbReference type="PANTHER" id="PTHR30024:SF47">
    <property type="entry name" value="TAURINE-BINDING PERIPLASMIC PROTEIN"/>
    <property type="match status" value="1"/>
</dbReference>
<dbReference type="eggNOG" id="COG0715">
    <property type="taxonomic scope" value="Bacteria"/>
</dbReference>
<dbReference type="KEGG" id="glj:GKIL_3436"/>
<dbReference type="HOGENOM" id="CLU_028871_3_2_3"/>
<dbReference type="STRING" id="1183438.GKIL_3436"/>
<dbReference type="Proteomes" id="UP000017396">
    <property type="component" value="Chromosome"/>
</dbReference>
<dbReference type="Gene3D" id="3.40.190.10">
    <property type="entry name" value="Periplasmic binding protein-like II"/>
    <property type="match status" value="2"/>
</dbReference>
<evidence type="ECO:0000256" key="2">
    <source>
        <dbReference type="ARBA" id="ARBA00010742"/>
    </source>
</evidence>
<evidence type="ECO:0000256" key="1">
    <source>
        <dbReference type="ARBA" id="ARBA00004418"/>
    </source>
</evidence>
<gene>
    <name evidence="5" type="primary">tauA</name>
    <name evidence="5" type="ORF">GKIL_3436</name>
</gene>
<dbReference type="GO" id="GO:0042597">
    <property type="term" value="C:periplasmic space"/>
    <property type="evidence" value="ECO:0007669"/>
    <property type="project" value="UniProtKB-SubCell"/>
</dbReference>
<dbReference type="EMBL" id="CP003587">
    <property type="protein sequence ID" value="AGY59682.1"/>
    <property type="molecule type" value="Genomic_DNA"/>
</dbReference>
<sequence>MGRNFVEAARMFSKSRWDRRRVLALAGLALTGCAGQARTSRPVATTVGIVDWVGYAPLYVAAQKGFFAPLGLDLVARTFPSPGQGTLAFAGGRVEAAADVTAGAVDLKARGKDFRVVMVVDRSLGADGLLASNHIGNIADLKGHKVALEYGSVSHFFFLQVLAQAGLGSQDVTIVNTPPDAAAAAYRSGQVEAAVSYAPFLGAANRARPDGRILFDSSRLPSAISDIYLFDAGYIKIYPEKVQAFVTGVLRGLAYLEAHPDEGYAITARQIKIQPSEVKTYLQGIRLADLATNIDMLTNPNSPVYLLGSMRLLARFLKDQGQIQAIPDLDNLIDPRFVLAARSNPS</sequence>
<comment type="similarity">
    <text evidence="2">Belongs to the bacterial solute-binding protein SsuA/TauA family.</text>
</comment>